<feature type="region of interest" description="Disordered" evidence="1">
    <location>
        <begin position="322"/>
        <end position="344"/>
    </location>
</feature>
<feature type="compositionally biased region" description="Basic and acidic residues" evidence="1">
    <location>
        <begin position="88"/>
        <end position="103"/>
    </location>
</feature>
<dbReference type="STRING" id="675824.A0A1E3PWC1"/>
<feature type="region of interest" description="Disordered" evidence="1">
    <location>
        <begin position="1"/>
        <end position="282"/>
    </location>
</feature>
<evidence type="ECO:0000256" key="1">
    <source>
        <dbReference type="SAM" id="MobiDB-lite"/>
    </source>
</evidence>
<keyword evidence="2" id="KW-1133">Transmembrane helix</keyword>
<dbReference type="PANTHER" id="PTHR28258:SF1">
    <property type="entry name" value="VACUOLAR SEGREGATION PROTEIN 7"/>
    <property type="match status" value="1"/>
</dbReference>
<dbReference type="EMBL" id="KV454302">
    <property type="protein sequence ID" value="ODQ69733.1"/>
    <property type="molecule type" value="Genomic_DNA"/>
</dbReference>
<sequence>MPAAGESSAPPDTLNKPAFDATLLAPTSPRPRPFASPRRSADPTTLLPGAGPLNLSSDDDRRREYTPNSSHPQRPLITRTSSAMSQAHESESDSGYKSEDRPASVRKLFSTAAVGSLKKMPDASKVGSTSVSATGSKAMTVETETVTTVPSVSVTTSTQGSIKSAKNHTKSSVKQKKKKSRPLPTTQGSSKADIFAAKIASAVGDHDSSDSDETFVYESNPRDSQPGRFKPSRSPSVTSLAASISRNNKPGDSADNPMLPSGANFFRQNGSTKTGRPHDPRSLNNIYATNKAALPPLSPRLFSNRGAASAIAADGYIDDDGADGDDDYDYDESTPLGPAAAARRRRGAKIQQARRLRRSILVSCIVVLALIVGFSLGVIYVTS</sequence>
<feature type="compositionally biased region" description="Low complexity" evidence="1">
    <location>
        <begin position="140"/>
        <end position="158"/>
    </location>
</feature>
<reference evidence="3 4" key="1">
    <citation type="journal article" date="2016" name="Proc. Natl. Acad. Sci. U.S.A.">
        <title>Comparative genomics of biotechnologically important yeasts.</title>
        <authorList>
            <person name="Riley R."/>
            <person name="Haridas S."/>
            <person name="Wolfe K.H."/>
            <person name="Lopes M.R."/>
            <person name="Hittinger C.T."/>
            <person name="Goeker M."/>
            <person name="Salamov A.A."/>
            <person name="Wisecaver J.H."/>
            <person name="Long T.M."/>
            <person name="Calvey C.H."/>
            <person name="Aerts A.L."/>
            <person name="Barry K.W."/>
            <person name="Choi C."/>
            <person name="Clum A."/>
            <person name="Coughlan A.Y."/>
            <person name="Deshpande S."/>
            <person name="Douglass A.P."/>
            <person name="Hanson S.J."/>
            <person name="Klenk H.-P."/>
            <person name="LaButti K.M."/>
            <person name="Lapidus A."/>
            <person name="Lindquist E.A."/>
            <person name="Lipzen A.M."/>
            <person name="Meier-Kolthoff J.P."/>
            <person name="Ohm R.A."/>
            <person name="Otillar R.P."/>
            <person name="Pangilinan J.L."/>
            <person name="Peng Y."/>
            <person name="Rokas A."/>
            <person name="Rosa C.A."/>
            <person name="Scheuner C."/>
            <person name="Sibirny A.A."/>
            <person name="Slot J.C."/>
            <person name="Stielow J.B."/>
            <person name="Sun H."/>
            <person name="Kurtzman C.P."/>
            <person name="Blackwell M."/>
            <person name="Grigoriev I.V."/>
            <person name="Jeffries T.W."/>
        </authorList>
    </citation>
    <scope>NUCLEOTIDE SEQUENCE [LARGE SCALE GENOMIC DNA]</scope>
    <source>
        <strain evidence="3 4">NRRL Y-11557</strain>
    </source>
</reference>
<dbReference type="GO" id="GO:0010513">
    <property type="term" value="P:positive regulation of phosphatidylinositol biosynthetic process"/>
    <property type="evidence" value="ECO:0007669"/>
    <property type="project" value="TreeGrafter"/>
</dbReference>
<keyword evidence="2" id="KW-0812">Transmembrane</keyword>
<dbReference type="OrthoDB" id="1204at2759"/>
<dbReference type="GO" id="GO:0070772">
    <property type="term" value="C:PAS complex"/>
    <property type="evidence" value="ECO:0007669"/>
    <property type="project" value="TreeGrafter"/>
</dbReference>
<feature type="compositionally biased region" description="Acidic residues" evidence="1">
    <location>
        <begin position="322"/>
        <end position="332"/>
    </location>
</feature>
<feature type="compositionally biased region" description="Polar residues" evidence="1">
    <location>
        <begin position="233"/>
        <end position="250"/>
    </location>
</feature>
<feature type="compositionally biased region" description="Basic residues" evidence="1">
    <location>
        <begin position="165"/>
        <end position="181"/>
    </location>
</feature>
<keyword evidence="4" id="KW-1185">Reference proteome</keyword>
<dbReference type="GO" id="GO:0000011">
    <property type="term" value="P:vacuole inheritance"/>
    <property type="evidence" value="ECO:0007669"/>
    <property type="project" value="TreeGrafter"/>
</dbReference>
<dbReference type="InterPro" id="IPR024260">
    <property type="entry name" value="Vac7"/>
</dbReference>
<name>A0A1E3PWC1_LIPST</name>
<evidence type="ECO:0000256" key="2">
    <source>
        <dbReference type="SAM" id="Phobius"/>
    </source>
</evidence>
<evidence type="ECO:0000313" key="3">
    <source>
        <dbReference type="EMBL" id="ODQ69733.1"/>
    </source>
</evidence>
<organism evidence="3 4">
    <name type="scientific">Lipomyces starkeyi NRRL Y-11557</name>
    <dbReference type="NCBI Taxonomy" id="675824"/>
    <lineage>
        <taxon>Eukaryota</taxon>
        <taxon>Fungi</taxon>
        <taxon>Dikarya</taxon>
        <taxon>Ascomycota</taxon>
        <taxon>Saccharomycotina</taxon>
        <taxon>Lipomycetes</taxon>
        <taxon>Lipomycetales</taxon>
        <taxon>Lipomycetaceae</taxon>
        <taxon>Lipomyces</taxon>
    </lineage>
</organism>
<accession>A0A1E3PWC1</accession>
<dbReference type="GO" id="GO:1903778">
    <property type="term" value="P:protein localization to vacuolar membrane"/>
    <property type="evidence" value="ECO:0007669"/>
    <property type="project" value="TreeGrafter"/>
</dbReference>
<feature type="compositionally biased region" description="Polar residues" evidence="1">
    <location>
        <begin position="66"/>
        <end position="87"/>
    </location>
</feature>
<feature type="compositionally biased region" description="Polar residues" evidence="1">
    <location>
        <begin position="126"/>
        <end position="137"/>
    </location>
</feature>
<dbReference type="Proteomes" id="UP000094385">
    <property type="component" value="Unassembled WGS sequence"/>
</dbReference>
<proteinExistence type="predicted"/>
<dbReference type="PANTHER" id="PTHR28258">
    <property type="entry name" value="VACUOLAR SEGREGATION PROTEIN 7"/>
    <property type="match status" value="1"/>
</dbReference>
<dbReference type="AlphaFoldDB" id="A0A1E3PWC1"/>
<dbReference type="Pfam" id="PF12751">
    <property type="entry name" value="Vac7"/>
    <property type="match status" value="1"/>
</dbReference>
<dbReference type="GO" id="GO:0000329">
    <property type="term" value="C:fungal-type vacuole membrane"/>
    <property type="evidence" value="ECO:0007669"/>
    <property type="project" value="TreeGrafter"/>
</dbReference>
<feature type="transmembrane region" description="Helical" evidence="2">
    <location>
        <begin position="359"/>
        <end position="381"/>
    </location>
</feature>
<evidence type="ECO:0000313" key="4">
    <source>
        <dbReference type="Proteomes" id="UP000094385"/>
    </source>
</evidence>
<protein>
    <submittedName>
        <fullName evidence="3">Uncharacterized protein</fullName>
    </submittedName>
</protein>
<gene>
    <name evidence="3" type="ORF">LIPSTDRAFT_107459</name>
</gene>
<keyword evidence="2" id="KW-0472">Membrane</keyword>